<evidence type="ECO:0000313" key="3">
    <source>
        <dbReference type="Proteomes" id="UP000076580"/>
    </source>
</evidence>
<reference evidence="2 3" key="1">
    <citation type="journal article" date="2016" name="Sci. Rep.">
        <title>Insights into Adaptations to a Near-Obligate Nematode Endoparasitic Lifestyle from the Finished Genome of Drechmeria coniospora.</title>
        <authorList>
            <person name="Zhang L."/>
            <person name="Zhou Z."/>
            <person name="Guo Q."/>
            <person name="Fokkens L."/>
            <person name="Miskei M."/>
            <person name="Pocsi I."/>
            <person name="Zhang W."/>
            <person name="Chen M."/>
            <person name="Wang L."/>
            <person name="Sun Y."/>
            <person name="Donzelli B.G."/>
            <person name="Gibson D.M."/>
            <person name="Nelson D.R."/>
            <person name="Luo J.G."/>
            <person name="Rep M."/>
            <person name="Liu H."/>
            <person name="Yang S."/>
            <person name="Wang J."/>
            <person name="Krasnoff S.B."/>
            <person name="Xu Y."/>
            <person name="Molnar I."/>
            <person name="Lin M."/>
        </authorList>
    </citation>
    <scope>NUCLEOTIDE SEQUENCE [LARGE SCALE GENOMIC DNA]</scope>
    <source>
        <strain evidence="2 3">ARSEF 6962</strain>
    </source>
</reference>
<keyword evidence="3" id="KW-1185">Reference proteome</keyword>
<dbReference type="RefSeq" id="XP_040657537.1">
    <property type="nucleotide sequence ID" value="XM_040802504.1"/>
</dbReference>
<evidence type="ECO:0000256" key="1">
    <source>
        <dbReference type="SAM" id="MobiDB-lite"/>
    </source>
</evidence>
<dbReference type="Proteomes" id="UP000076580">
    <property type="component" value="Chromosome 02"/>
</dbReference>
<proteinExistence type="predicted"/>
<feature type="compositionally biased region" description="Basic residues" evidence="1">
    <location>
        <begin position="245"/>
        <end position="254"/>
    </location>
</feature>
<feature type="compositionally biased region" description="Low complexity" evidence="1">
    <location>
        <begin position="255"/>
        <end position="264"/>
    </location>
</feature>
<comment type="caution">
    <text evidence="2">The sequence shown here is derived from an EMBL/GenBank/DDBJ whole genome shotgun (WGS) entry which is preliminary data.</text>
</comment>
<feature type="region of interest" description="Disordered" evidence="1">
    <location>
        <begin position="175"/>
        <end position="264"/>
    </location>
</feature>
<feature type="region of interest" description="Disordered" evidence="1">
    <location>
        <begin position="1"/>
        <end position="154"/>
    </location>
</feature>
<protein>
    <submittedName>
        <fullName evidence="2">Uncharacterized protein</fullName>
    </submittedName>
</protein>
<feature type="compositionally biased region" description="Basic and acidic residues" evidence="1">
    <location>
        <begin position="231"/>
        <end position="244"/>
    </location>
</feature>
<organism evidence="2 3">
    <name type="scientific">Drechmeria coniospora</name>
    <name type="common">Nematophagous fungus</name>
    <name type="synonym">Meria coniospora</name>
    <dbReference type="NCBI Taxonomy" id="98403"/>
    <lineage>
        <taxon>Eukaryota</taxon>
        <taxon>Fungi</taxon>
        <taxon>Dikarya</taxon>
        <taxon>Ascomycota</taxon>
        <taxon>Pezizomycotina</taxon>
        <taxon>Sordariomycetes</taxon>
        <taxon>Hypocreomycetidae</taxon>
        <taxon>Hypocreales</taxon>
        <taxon>Ophiocordycipitaceae</taxon>
        <taxon>Drechmeria</taxon>
    </lineage>
</organism>
<dbReference type="AlphaFoldDB" id="A0A151GM44"/>
<dbReference type="EMBL" id="LAYC01000002">
    <property type="protein sequence ID" value="KYK58185.1"/>
    <property type="molecule type" value="Genomic_DNA"/>
</dbReference>
<name>A0A151GM44_DRECN</name>
<accession>A0A151GM44</accession>
<sequence length="264" mass="27752">MSTRPVHPSCSPVVPIRRAIGDMTSTTARPHEAAKSILDGGESGARPSAETRVGGAQGSSGPWEHGSPSAHCGGRRRRLVAVIGGTLTARPARQRHRGSSLRPSDPSLGRSSAQVAKATGASVHPALAVPVPASEPHPPSRPSVTLEKRSSTRLPARRAGFWPLEGATASWLPLAVPERTSAPQTGEASRTRPAKLDAPHEPSPAGRTVGTLAWGKPPAVSLAGTFRRFGRSPDGRGEEQDALARRPRQRRRRAGTATLRTRCG</sequence>
<evidence type="ECO:0000313" key="2">
    <source>
        <dbReference type="EMBL" id="KYK58185.1"/>
    </source>
</evidence>
<gene>
    <name evidence="2" type="ORF">DCS_05198</name>
</gene>
<dbReference type="InParanoid" id="A0A151GM44"/>
<dbReference type="GeneID" id="63717841"/>